<name>A0A1H0KL76_9BACT</name>
<proteinExistence type="predicted"/>
<evidence type="ECO:0000256" key="1">
    <source>
        <dbReference type="SAM" id="Phobius"/>
    </source>
</evidence>
<feature type="transmembrane region" description="Helical" evidence="1">
    <location>
        <begin position="31"/>
        <end position="49"/>
    </location>
</feature>
<protein>
    <recommendedName>
        <fullName evidence="4">Tripartite tricarboxylate transporter TctB family protein</fullName>
    </recommendedName>
</protein>
<feature type="transmembrane region" description="Helical" evidence="1">
    <location>
        <begin position="87"/>
        <end position="118"/>
    </location>
</feature>
<reference evidence="2 3" key="1">
    <citation type="submission" date="2016-10" db="EMBL/GenBank/DDBJ databases">
        <authorList>
            <person name="de Groot N.N."/>
        </authorList>
    </citation>
    <scope>NUCLEOTIDE SEQUENCE [LARGE SCALE GENOMIC DNA]</scope>
    <source>
        <strain evidence="2 3">DSM 12130</strain>
    </source>
</reference>
<feature type="transmembrane region" description="Helical" evidence="1">
    <location>
        <begin position="124"/>
        <end position="142"/>
    </location>
</feature>
<evidence type="ECO:0008006" key="4">
    <source>
        <dbReference type="Google" id="ProtNLM"/>
    </source>
</evidence>
<keyword evidence="3" id="KW-1185">Reference proteome</keyword>
<dbReference type="AlphaFoldDB" id="A0A1H0KL76"/>
<dbReference type="Proteomes" id="UP000199073">
    <property type="component" value="Unassembled WGS sequence"/>
</dbReference>
<organism evidence="2 3">
    <name type="scientific">Desulforhopalus singaporensis</name>
    <dbReference type="NCBI Taxonomy" id="91360"/>
    <lineage>
        <taxon>Bacteria</taxon>
        <taxon>Pseudomonadati</taxon>
        <taxon>Thermodesulfobacteriota</taxon>
        <taxon>Desulfobulbia</taxon>
        <taxon>Desulfobulbales</taxon>
        <taxon>Desulfocapsaceae</taxon>
        <taxon>Desulforhopalus</taxon>
    </lineage>
</organism>
<gene>
    <name evidence="2" type="ORF">SAMN05660330_00546</name>
</gene>
<evidence type="ECO:0000313" key="3">
    <source>
        <dbReference type="Proteomes" id="UP000199073"/>
    </source>
</evidence>
<sequence>MNGSILFSLFFVALFSYVSYSALGYVYLARMFPLAVGVFALVLALVNLFEDIWRLRRNIASDSGMGLSDLETDWDIAHSEVWLKAGLLIGVVIALYGGIWLIGYPLAMSIFVVLVYRFIARAKLINSCIAGMAALGFIAFVAKMLNVSWPEGLIQKLVNLPWPLG</sequence>
<dbReference type="EMBL" id="FNJI01000003">
    <property type="protein sequence ID" value="SDO56679.1"/>
    <property type="molecule type" value="Genomic_DNA"/>
</dbReference>
<dbReference type="RefSeq" id="WP_218121701.1">
    <property type="nucleotide sequence ID" value="NZ_FNJI01000003.1"/>
</dbReference>
<dbReference type="STRING" id="91360.SAMN05660330_00546"/>
<accession>A0A1H0KL76</accession>
<keyword evidence="1" id="KW-1133">Transmembrane helix</keyword>
<keyword evidence="1" id="KW-0812">Transmembrane</keyword>
<evidence type="ECO:0000313" key="2">
    <source>
        <dbReference type="EMBL" id="SDO56679.1"/>
    </source>
</evidence>
<keyword evidence="1" id="KW-0472">Membrane</keyword>